<evidence type="ECO:0000259" key="1">
    <source>
        <dbReference type="Pfam" id="PF17131"/>
    </source>
</evidence>
<dbReference type="InterPro" id="IPR033399">
    <property type="entry name" value="TP_0789-like"/>
</dbReference>
<dbReference type="EMBL" id="FPHF01000018">
    <property type="protein sequence ID" value="SFV52522.1"/>
    <property type="molecule type" value="Genomic_DNA"/>
</dbReference>
<gene>
    <name evidence="2" type="ORF">MNB_SM-4-158</name>
</gene>
<reference evidence="2" key="1">
    <citation type="submission" date="2016-10" db="EMBL/GenBank/DDBJ databases">
        <authorList>
            <person name="de Groot N.N."/>
        </authorList>
    </citation>
    <scope>NUCLEOTIDE SEQUENCE</scope>
</reference>
<keyword evidence="2" id="KW-0449">Lipoprotein</keyword>
<evidence type="ECO:0000313" key="2">
    <source>
        <dbReference type="EMBL" id="SFV52522.1"/>
    </source>
</evidence>
<dbReference type="CDD" id="cd16329">
    <property type="entry name" value="LolA_like"/>
    <property type="match status" value="1"/>
</dbReference>
<dbReference type="AlphaFoldDB" id="A0A1W1BG64"/>
<organism evidence="2">
    <name type="scientific">hydrothermal vent metagenome</name>
    <dbReference type="NCBI Taxonomy" id="652676"/>
    <lineage>
        <taxon>unclassified sequences</taxon>
        <taxon>metagenomes</taxon>
        <taxon>ecological metagenomes</taxon>
    </lineage>
</organism>
<proteinExistence type="predicted"/>
<dbReference type="Pfam" id="PF17131">
    <property type="entry name" value="LolA_like"/>
    <property type="match status" value="1"/>
</dbReference>
<sequence length="260" mass="30269">MFFKLLLILVLTVTSVFALTAQEIAQKVSDRNEGDNITSNMRMILIDKHNNKRVRDLKVYTKDRGTDTLKLMFFLTPADVKETAFLTYDYEDSNTDDDQWLYLPALQKVKRIASSDKSSSFMGSDFTYSDMTSRNVEDYNYKVMKETKAQGHIVWQLLVTPKSKKTIEETGYTKSIMFVRQDNFVVIQALNYIKAGNRLKYMMVKDLELIDGIWTVKEMQMVTKKGKKTLHKSVFKFSNIKYNQDLDESLFTTRTLERGI</sequence>
<accession>A0A1W1BG64</accession>
<protein>
    <submittedName>
        <fullName evidence="2">Outer membrane lipoprotein-sorting protein</fullName>
    </submittedName>
</protein>
<dbReference type="Gene3D" id="2.50.20.10">
    <property type="entry name" value="Lipoprotein localisation LolA/LolB/LppX"/>
    <property type="match status" value="1"/>
</dbReference>
<name>A0A1W1BG64_9ZZZZ</name>
<feature type="domain" description="Uncharacterized protein TP-0789" evidence="1">
    <location>
        <begin position="67"/>
        <end position="258"/>
    </location>
</feature>